<sequence length="541" mass="59045">MSQDASRDAANHTAPAAPPASATSHVPPVAAPPSSGGLKSTLRVVVPLLALGAVVFGVTFFAQYTPPTETTDPKDPRGGPEKSSGEPPLRFFTSARRWDPPKLTEPGYRHMPLLAPSAVASTDADSRQQNTFSIQDRIFQGYYEPGDTQRATQFWFENRNPSPVALQLRRVSCNACSGARVAAIPPETTKSIFQHAALAALPIGAFHGYGVGLVEPAAALTKLEWTQAQFRDDPNAKFHVPAASNPDKWAPQWGILELTFRVGENPKLPLTADFATQVEGTTRIGGQGFALMYEPAPACEVSRASIDAGIIDALSGEREYELIVYSNTRGPGSEFGDLDKPSFLIDSTTGITDPVKFVEVTNVQRIPDAELPALAERLYSEHKRTNKVRAAYRVTVTFRPRVGENRLEIGQMERVMSVSCNSEPQKVTIKATVHGAVRLENNRTEIELKTFNGRNGHEEWVDLIAEKTGGELVVVKDECKPADFGFELVKQPDRGGQGYYRLKISIDKGKVYGQVKGVVVLEVKGPNPQRIRIPFKGLSQF</sequence>
<protein>
    <submittedName>
        <fullName evidence="3">Uncharacterized protein</fullName>
    </submittedName>
</protein>
<dbReference type="AlphaFoldDB" id="A0A6M5YFS3"/>
<feature type="compositionally biased region" description="Basic and acidic residues" evidence="1">
    <location>
        <begin position="71"/>
        <end position="84"/>
    </location>
</feature>
<evidence type="ECO:0000256" key="1">
    <source>
        <dbReference type="SAM" id="MobiDB-lite"/>
    </source>
</evidence>
<dbReference type="Proteomes" id="UP000503447">
    <property type="component" value="Chromosome"/>
</dbReference>
<evidence type="ECO:0000256" key="2">
    <source>
        <dbReference type="SAM" id="Phobius"/>
    </source>
</evidence>
<keyword evidence="2" id="KW-1133">Transmembrane helix</keyword>
<name>A0A6M5YFS3_9BACT</name>
<keyword evidence="4" id="KW-1185">Reference proteome</keyword>
<evidence type="ECO:0000313" key="4">
    <source>
        <dbReference type="Proteomes" id="UP000503447"/>
    </source>
</evidence>
<feature type="compositionally biased region" description="Basic and acidic residues" evidence="1">
    <location>
        <begin position="1"/>
        <end position="10"/>
    </location>
</feature>
<evidence type="ECO:0000313" key="3">
    <source>
        <dbReference type="EMBL" id="QJW92879.1"/>
    </source>
</evidence>
<feature type="region of interest" description="Disordered" evidence="1">
    <location>
        <begin position="65"/>
        <end position="109"/>
    </location>
</feature>
<keyword evidence="2" id="KW-0812">Transmembrane</keyword>
<feature type="transmembrane region" description="Helical" evidence="2">
    <location>
        <begin position="44"/>
        <end position="64"/>
    </location>
</feature>
<organism evidence="3 4">
    <name type="scientific">Frigoriglobus tundricola</name>
    <dbReference type="NCBI Taxonomy" id="2774151"/>
    <lineage>
        <taxon>Bacteria</taxon>
        <taxon>Pseudomonadati</taxon>
        <taxon>Planctomycetota</taxon>
        <taxon>Planctomycetia</taxon>
        <taxon>Gemmatales</taxon>
        <taxon>Gemmataceae</taxon>
        <taxon>Frigoriglobus</taxon>
    </lineage>
</organism>
<proteinExistence type="predicted"/>
<keyword evidence="2" id="KW-0472">Membrane</keyword>
<feature type="compositionally biased region" description="Low complexity" evidence="1">
    <location>
        <begin position="11"/>
        <end position="35"/>
    </location>
</feature>
<dbReference type="KEGG" id="ftj:FTUN_0376"/>
<dbReference type="RefSeq" id="WP_171469190.1">
    <property type="nucleotide sequence ID" value="NZ_CP053452.2"/>
</dbReference>
<gene>
    <name evidence="3" type="ORF">FTUN_0376</name>
</gene>
<feature type="region of interest" description="Disordered" evidence="1">
    <location>
        <begin position="1"/>
        <end position="36"/>
    </location>
</feature>
<accession>A0A6M5YFS3</accession>
<dbReference type="EMBL" id="CP053452">
    <property type="protein sequence ID" value="QJW92879.1"/>
    <property type="molecule type" value="Genomic_DNA"/>
</dbReference>
<reference evidence="4" key="1">
    <citation type="submission" date="2020-05" db="EMBL/GenBank/DDBJ databases">
        <title>Frigoriglobus tundricola gen. nov., sp. nov., a psychrotolerant cellulolytic planctomycete of the family Gemmataceae with two divergent copies of 16S rRNA gene.</title>
        <authorList>
            <person name="Kulichevskaya I.S."/>
            <person name="Ivanova A.A."/>
            <person name="Naumoff D.G."/>
            <person name="Beletsky A.V."/>
            <person name="Rijpstra W.I.C."/>
            <person name="Sinninghe Damste J.S."/>
            <person name="Mardanov A.V."/>
            <person name="Ravin N.V."/>
            <person name="Dedysh S.N."/>
        </authorList>
    </citation>
    <scope>NUCLEOTIDE SEQUENCE [LARGE SCALE GENOMIC DNA]</scope>
    <source>
        <strain evidence="4">PL17</strain>
    </source>
</reference>